<name>A0ABW0NWE5_9HYPH</name>
<reference evidence="3" key="1">
    <citation type="journal article" date="2019" name="Int. J. Syst. Evol. Microbiol.">
        <title>The Global Catalogue of Microorganisms (GCM) 10K type strain sequencing project: providing services to taxonomists for standard genome sequencing and annotation.</title>
        <authorList>
            <consortium name="The Broad Institute Genomics Platform"/>
            <consortium name="The Broad Institute Genome Sequencing Center for Infectious Disease"/>
            <person name="Wu L."/>
            <person name="Ma J."/>
        </authorList>
    </citation>
    <scope>NUCLEOTIDE SEQUENCE [LARGE SCALE GENOMIC DNA]</scope>
    <source>
        <strain evidence="3">CCUG 43117</strain>
    </source>
</reference>
<dbReference type="Proteomes" id="UP001596060">
    <property type="component" value="Unassembled WGS sequence"/>
</dbReference>
<feature type="region of interest" description="Disordered" evidence="1">
    <location>
        <begin position="26"/>
        <end position="55"/>
    </location>
</feature>
<evidence type="ECO:0000256" key="1">
    <source>
        <dbReference type="SAM" id="MobiDB-lite"/>
    </source>
</evidence>
<protein>
    <submittedName>
        <fullName evidence="2">Uncharacterized protein</fullName>
    </submittedName>
</protein>
<dbReference type="EMBL" id="JBHSLU010000007">
    <property type="protein sequence ID" value="MFC5504266.1"/>
    <property type="molecule type" value="Genomic_DNA"/>
</dbReference>
<accession>A0ABW0NWE5</accession>
<keyword evidence="3" id="KW-1185">Reference proteome</keyword>
<dbReference type="RefSeq" id="WP_377815332.1">
    <property type="nucleotide sequence ID" value="NZ_JBHSLU010000007.1"/>
</dbReference>
<evidence type="ECO:0000313" key="3">
    <source>
        <dbReference type="Proteomes" id="UP001596060"/>
    </source>
</evidence>
<proteinExistence type="predicted"/>
<comment type="caution">
    <text evidence="2">The sequence shown here is derived from an EMBL/GenBank/DDBJ whole genome shotgun (WGS) entry which is preliminary data.</text>
</comment>
<sequence>MNRQTSAEDEKRARLAAALRENLKRRKAQARARRVEGAAVEADEAPQAQADPDRS</sequence>
<gene>
    <name evidence="2" type="ORF">ACFPN9_03250</name>
</gene>
<evidence type="ECO:0000313" key="2">
    <source>
        <dbReference type="EMBL" id="MFC5504266.1"/>
    </source>
</evidence>
<organism evidence="2 3">
    <name type="scientific">Bosea massiliensis</name>
    <dbReference type="NCBI Taxonomy" id="151419"/>
    <lineage>
        <taxon>Bacteria</taxon>
        <taxon>Pseudomonadati</taxon>
        <taxon>Pseudomonadota</taxon>
        <taxon>Alphaproteobacteria</taxon>
        <taxon>Hyphomicrobiales</taxon>
        <taxon>Boseaceae</taxon>
        <taxon>Bosea</taxon>
    </lineage>
</organism>
<feature type="compositionally biased region" description="Low complexity" evidence="1">
    <location>
        <begin position="37"/>
        <end position="55"/>
    </location>
</feature>